<sequence>MKVTILGSGAALPDPKRMHSAFLITVDQDHHYLLDCGHGATHRIVEANVDPAMVNNIFLSHLHHDHCSDYPYFVISTWMCNRDTQIKLFGPKGTRDFSEGLLENGAFKVDIEARSAYPKRQSNMFAIRPEITEIEEGGLIFDDGVAKVYALPVDHIPPETCVCFAFKVEANGKSVVFSSDTTALDSMVDFAKGVDVLIHDTTFPQEAMDYRKELGVGTFSHSTPREAGRIAQRAGAKRLVANHIVHYDNPSPVVQKYLKSHFPPGMIGAELLDSVSEDIKSEYDGHVLLAHDLMRIDI</sequence>
<keyword evidence="1 3" id="KW-0378">Hydrolase</keyword>
<keyword evidence="4" id="KW-1185">Reference proteome</keyword>
<dbReference type="Proteomes" id="UP000235346">
    <property type="component" value="Unassembled WGS sequence"/>
</dbReference>
<dbReference type="PANTHER" id="PTHR46018:SF2">
    <property type="entry name" value="ZINC PHOSPHODIESTERASE ELAC PROTEIN 1"/>
    <property type="match status" value="1"/>
</dbReference>
<evidence type="ECO:0000313" key="4">
    <source>
        <dbReference type="Proteomes" id="UP000235346"/>
    </source>
</evidence>
<dbReference type="GO" id="GO:0042781">
    <property type="term" value="F:3'-tRNA processing endoribonuclease activity"/>
    <property type="evidence" value="ECO:0007669"/>
    <property type="project" value="TreeGrafter"/>
</dbReference>
<dbReference type="EMBL" id="PNRE01000033">
    <property type="protein sequence ID" value="PMR70257.1"/>
    <property type="molecule type" value="Genomic_DNA"/>
</dbReference>
<dbReference type="SMART" id="SM00849">
    <property type="entry name" value="Lactamase_B"/>
    <property type="match status" value="1"/>
</dbReference>
<reference evidence="3 4" key="1">
    <citation type="submission" date="2018-01" db="EMBL/GenBank/DDBJ databases">
        <title>Halomonas endophytica sp. nov., isolated from storage liquid in the stems of Populus euphratica.</title>
        <authorList>
            <person name="Chen C."/>
        </authorList>
    </citation>
    <scope>NUCLEOTIDE SEQUENCE [LARGE SCALE GENOMIC DNA]</scope>
    <source>
        <strain evidence="3 4">DSM 26881</strain>
    </source>
</reference>
<evidence type="ECO:0000256" key="1">
    <source>
        <dbReference type="ARBA" id="ARBA00022801"/>
    </source>
</evidence>
<dbReference type="OrthoDB" id="9803916at2"/>
<dbReference type="CDD" id="cd07719">
    <property type="entry name" value="arylsulfatase_AtsA-like_MBL-fold"/>
    <property type="match status" value="1"/>
</dbReference>
<dbReference type="Pfam" id="PF23023">
    <property type="entry name" value="Anti-Pycsar_Apyc1"/>
    <property type="match status" value="1"/>
</dbReference>
<dbReference type="SUPFAM" id="SSF56281">
    <property type="entry name" value="Metallo-hydrolase/oxidoreductase"/>
    <property type="match status" value="1"/>
</dbReference>
<dbReference type="InterPro" id="IPR044094">
    <property type="entry name" value="AtsA-like_MBL-fold"/>
</dbReference>
<dbReference type="InterPro" id="IPR001279">
    <property type="entry name" value="Metallo-B-lactamas"/>
</dbReference>
<name>A0A2N7TPZ4_9GAMM</name>
<gene>
    <name evidence="3" type="ORF">C1H66_06855</name>
</gene>
<dbReference type="AlphaFoldDB" id="A0A2N7TPZ4"/>
<dbReference type="Gene3D" id="3.60.15.10">
    <property type="entry name" value="Ribonuclease Z/Hydroxyacylglutathione hydrolase-like"/>
    <property type="match status" value="1"/>
</dbReference>
<dbReference type="PANTHER" id="PTHR46018">
    <property type="entry name" value="ZINC PHOSPHODIESTERASE ELAC PROTEIN 1"/>
    <property type="match status" value="1"/>
</dbReference>
<feature type="domain" description="Metallo-beta-lactamase" evidence="2">
    <location>
        <begin position="18"/>
        <end position="243"/>
    </location>
</feature>
<comment type="caution">
    <text evidence="3">The sequence shown here is derived from an EMBL/GenBank/DDBJ whole genome shotgun (WGS) entry which is preliminary data.</text>
</comment>
<organism evidence="3 4">
    <name type="scientific">Halomonas heilongjiangensis</name>
    <dbReference type="NCBI Taxonomy" id="1387883"/>
    <lineage>
        <taxon>Bacteria</taxon>
        <taxon>Pseudomonadati</taxon>
        <taxon>Pseudomonadota</taxon>
        <taxon>Gammaproteobacteria</taxon>
        <taxon>Oceanospirillales</taxon>
        <taxon>Halomonadaceae</taxon>
        <taxon>Halomonas</taxon>
    </lineage>
</organism>
<accession>A0A2N7TPZ4</accession>
<proteinExistence type="predicted"/>
<protein>
    <submittedName>
        <fullName evidence="3">MBL fold hydrolase</fullName>
    </submittedName>
</protein>
<evidence type="ECO:0000313" key="3">
    <source>
        <dbReference type="EMBL" id="PMR70257.1"/>
    </source>
</evidence>
<dbReference type="InterPro" id="IPR036866">
    <property type="entry name" value="RibonucZ/Hydroxyglut_hydro"/>
</dbReference>
<evidence type="ECO:0000259" key="2">
    <source>
        <dbReference type="SMART" id="SM00849"/>
    </source>
</evidence>
<dbReference type="RefSeq" id="WP_102627155.1">
    <property type="nucleotide sequence ID" value="NZ_PDOH01000055.1"/>
</dbReference>